<evidence type="ECO:0000313" key="1">
    <source>
        <dbReference type="EMBL" id="KAF2837980.1"/>
    </source>
</evidence>
<keyword evidence="2" id="KW-1185">Reference proteome</keyword>
<evidence type="ECO:0000313" key="2">
    <source>
        <dbReference type="Proteomes" id="UP000799429"/>
    </source>
</evidence>
<dbReference type="Proteomes" id="UP000799429">
    <property type="component" value="Unassembled WGS sequence"/>
</dbReference>
<dbReference type="AlphaFoldDB" id="A0A9P4SA40"/>
<sequence length="198" mass="23009">MGNSSFQRYVVERRYHPRTVPGISNRDSWQGILSSSTLSATGYRLWDQGPGTEPPSYIQYNSIVSDRIRKEQRGLHVYLLLPRRDQDYVSRAKVLYIMNEKPSTVTQLRESKFAVRKSKVFFFSDIIAHVEMDVFGFGFNRLRLVLILKDPFGAWLIRGVTTCSSLARVFYLLLSFPHPVTFVSFRFISLQNHKHIVE</sequence>
<proteinExistence type="predicted"/>
<reference evidence="1" key="1">
    <citation type="journal article" date="2020" name="Stud. Mycol.">
        <title>101 Dothideomycetes genomes: a test case for predicting lifestyles and emergence of pathogens.</title>
        <authorList>
            <person name="Haridas S."/>
            <person name="Albert R."/>
            <person name="Binder M."/>
            <person name="Bloem J."/>
            <person name="Labutti K."/>
            <person name="Salamov A."/>
            <person name="Andreopoulos B."/>
            <person name="Baker S."/>
            <person name="Barry K."/>
            <person name="Bills G."/>
            <person name="Bluhm B."/>
            <person name="Cannon C."/>
            <person name="Castanera R."/>
            <person name="Culley D."/>
            <person name="Daum C."/>
            <person name="Ezra D."/>
            <person name="Gonzalez J."/>
            <person name="Henrissat B."/>
            <person name="Kuo A."/>
            <person name="Liang C."/>
            <person name="Lipzen A."/>
            <person name="Lutzoni F."/>
            <person name="Magnuson J."/>
            <person name="Mondo S."/>
            <person name="Nolan M."/>
            <person name="Ohm R."/>
            <person name="Pangilinan J."/>
            <person name="Park H.-J."/>
            <person name="Ramirez L."/>
            <person name="Alfaro M."/>
            <person name="Sun H."/>
            <person name="Tritt A."/>
            <person name="Yoshinaga Y."/>
            <person name="Zwiers L.-H."/>
            <person name="Turgeon B."/>
            <person name="Goodwin S."/>
            <person name="Spatafora J."/>
            <person name="Crous P."/>
            <person name="Grigoriev I."/>
        </authorList>
    </citation>
    <scope>NUCLEOTIDE SEQUENCE</scope>
    <source>
        <strain evidence="1">CBS 101060</strain>
    </source>
</reference>
<name>A0A9P4SA40_9PEZI</name>
<accession>A0A9P4SA40</accession>
<dbReference type="EMBL" id="MU006098">
    <property type="protein sequence ID" value="KAF2837980.1"/>
    <property type="molecule type" value="Genomic_DNA"/>
</dbReference>
<organism evidence="1 2">
    <name type="scientific">Patellaria atrata CBS 101060</name>
    <dbReference type="NCBI Taxonomy" id="1346257"/>
    <lineage>
        <taxon>Eukaryota</taxon>
        <taxon>Fungi</taxon>
        <taxon>Dikarya</taxon>
        <taxon>Ascomycota</taxon>
        <taxon>Pezizomycotina</taxon>
        <taxon>Dothideomycetes</taxon>
        <taxon>Dothideomycetes incertae sedis</taxon>
        <taxon>Patellariales</taxon>
        <taxon>Patellariaceae</taxon>
        <taxon>Patellaria</taxon>
    </lineage>
</organism>
<comment type="caution">
    <text evidence="1">The sequence shown here is derived from an EMBL/GenBank/DDBJ whole genome shotgun (WGS) entry which is preliminary data.</text>
</comment>
<gene>
    <name evidence="1" type="ORF">M501DRAFT_151245</name>
</gene>
<protein>
    <submittedName>
        <fullName evidence="1">Uncharacterized protein</fullName>
    </submittedName>
</protein>